<reference evidence="3" key="2">
    <citation type="submission" date="2023-01" db="EMBL/GenBank/DDBJ databases">
        <authorList>
            <person name="Sun Q."/>
            <person name="Evtushenko L."/>
        </authorList>
    </citation>
    <scope>NUCLEOTIDE SEQUENCE</scope>
    <source>
        <strain evidence="3">VKM B-1513</strain>
    </source>
</reference>
<dbReference type="Pfam" id="PF06938">
    <property type="entry name" value="DUF1285_N"/>
    <property type="match status" value="1"/>
</dbReference>
<evidence type="ECO:0000259" key="2">
    <source>
        <dbReference type="Pfam" id="PF21028"/>
    </source>
</evidence>
<dbReference type="InterPro" id="IPR010707">
    <property type="entry name" value="DUF1285"/>
</dbReference>
<accession>A0A9W6MMY1</accession>
<dbReference type="Gene3D" id="3.10.540.10">
    <property type="entry name" value="duf1285 like domain"/>
    <property type="match status" value="1"/>
</dbReference>
<reference evidence="3" key="1">
    <citation type="journal article" date="2014" name="Int. J. Syst. Evol. Microbiol.">
        <title>Complete genome sequence of Corynebacterium casei LMG S-19264T (=DSM 44701T), isolated from a smear-ripened cheese.</title>
        <authorList>
            <consortium name="US DOE Joint Genome Institute (JGI-PGF)"/>
            <person name="Walter F."/>
            <person name="Albersmeier A."/>
            <person name="Kalinowski J."/>
            <person name="Ruckert C."/>
        </authorList>
    </citation>
    <scope>NUCLEOTIDE SEQUENCE</scope>
    <source>
        <strain evidence="3">VKM B-1513</strain>
    </source>
</reference>
<dbReference type="EMBL" id="BSFE01000002">
    <property type="protein sequence ID" value="GLK51326.1"/>
    <property type="molecule type" value="Genomic_DNA"/>
</dbReference>
<evidence type="ECO:0000313" key="4">
    <source>
        <dbReference type="Proteomes" id="UP001143486"/>
    </source>
</evidence>
<protein>
    <recommendedName>
        <fullName evidence="5">DUF1285 domain-containing protein</fullName>
    </recommendedName>
</protein>
<dbReference type="PIRSF" id="PIRSF029557">
    <property type="entry name" value="UCP029557"/>
    <property type="match status" value="1"/>
</dbReference>
<evidence type="ECO:0000259" key="1">
    <source>
        <dbReference type="Pfam" id="PF06938"/>
    </source>
</evidence>
<keyword evidence="4" id="KW-1185">Reference proteome</keyword>
<sequence length="187" mass="20722">MPSTPPTRDPMQSLLDAARQAGDGLPPVDKWHPDYCGEMDMVIKRDGSWWHEGTRITRDRLVRLFSTILRKDDDGIHYLVTPVEKIGIEVEVAPFIATRVDVVGEGKDQSLVFTTNVGDLAEAGQDHPITVEVDEETGEPTPLVRVRGKLDALMARPVFYELAERAVEHEGVMGVWSGGEFYPLGAV</sequence>
<dbReference type="Proteomes" id="UP001143486">
    <property type="component" value="Unassembled WGS sequence"/>
</dbReference>
<dbReference type="Pfam" id="PF21028">
    <property type="entry name" value="DUF1285_C"/>
    <property type="match status" value="1"/>
</dbReference>
<feature type="domain" description="DUF1285" evidence="2">
    <location>
        <begin position="94"/>
        <end position="184"/>
    </location>
</feature>
<dbReference type="RefSeq" id="WP_271185711.1">
    <property type="nucleotide sequence ID" value="NZ_BSFE01000002.1"/>
</dbReference>
<comment type="caution">
    <text evidence="3">The sequence shown here is derived from an EMBL/GenBank/DDBJ whole genome shotgun (WGS) entry which is preliminary data.</text>
</comment>
<evidence type="ECO:0000313" key="3">
    <source>
        <dbReference type="EMBL" id="GLK51326.1"/>
    </source>
</evidence>
<name>A0A9W6MMY1_9PROT</name>
<gene>
    <name evidence="3" type="ORF">GCM10017621_08340</name>
</gene>
<dbReference type="AlphaFoldDB" id="A0A9W6MMY1"/>
<dbReference type="InterPro" id="IPR048342">
    <property type="entry name" value="DUF1285_C"/>
</dbReference>
<dbReference type="Gene3D" id="2.30.270.10">
    <property type="entry name" value="duf1285 protein"/>
    <property type="match status" value="1"/>
</dbReference>
<dbReference type="InterPro" id="IPR023361">
    <property type="entry name" value="DUF1285_beta_roll_sf"/>
</dbReference>
<feature type="domain" description="DUF1285" evidence="1">
    <location>
        <begin position="26"/>
        <end position="91"/>
    </location>
</feature>
<proteinExistence type="predicted"/>
<dbReference type="InterPro" id="IPR048341">
    <property type="entry name" value="DUF1285_N"/>
</dbReference>
<evidence type="ECO:0008006" key="5">
    <source>
        <dbReference type="Google" id="ProtNLM"/>
    </source>
</evidence>
<organism evidence="3 4">
    <name type="scientific">Maricaulis virginensis</name>
    <dbReference type="NCBI Taxonomy" id="144022"/>
    <lineage>
        <taxon>Bacteria</taxon>
        <taxon>Pseudomonadati</taxon>
        <taxon>Pseudomonadota</taxon>
        <taxon>Alphaproteobacteria</taxon>
        <taxon>Maricaulales</taxon>
        <taxon>Maricaulaceae</taxon>
        <taxon>Maricaulis</taxon>
    </lineage>
</organism>